<dbReference type="AlphaFoldDB" id="Q6CNK5"/>
<evidence type="ECO:0000256" key="1">
    <source>
        <dbReference type="ARBA" id="ARBA00022737"/>
    </source>
</evidence>
<protein>
    <submittedName>
        <fullName evidence="3">KLLA0E11815p</fullName>
    </submittedName>
</protein>
<keyword evidence="4" id="KW-1185">Reference proteome</keyword>
<feature type="compositionally biased region" description="Polar residues" evidence="2">
    <location>
        <begin position="312"/>
        <end position="325"/>
    </location>
</feature>
<reference evidence="3 4" key="1">
    <citation type="journal article" date="2004" name="Nature">
        <title>Genome evolution in yeasts.</title>
        <authorList>
            <consortium name="Genolevures"/>
            <person name="Dujon B."/>
            <person name="Sherman D."/>
            <person name="Fischer G."/>
            <person name="Durrens P."/>
            <person name="Casaregola S."/>
            <person name="Lafontaine I."/>
            <person name="de Montigny J."/>
            <person name="Marck C."/>
            <person name="Neuveglise C."/>
            <person name="Talla E."/>
            <person name="Goffard N."/>
            <person name="Frangeul L."/>
            <person name="Aigle M."/>
            <person name="Anthouard V."/>
            <person name="Babour A."/>
            <person name="Barbe V."/>
            <person name="Barnay S."/>
            <person name="Blanchin S."/>
            <person name="Beckerich J.M."/>
            <person name="Beyne E."/>
            <person name="Bleykasten C."/>
            <person name="Boisrame A."/>
            <person name="Boyer J."/>
            <person name="Cattolico L."/>
            <person name="Confanioleri F."/>
            <person name="de Daruvar A."/>
            <person name="Despons L."/>
            <person name="Fabre E."/>
            <person name="Fairhead C."/>
            <person name="Ferry-Dumazet H."/>
            <person name="Groppi A."/>
            <person name="Hantraye F."/>
            <person name="Hennequin C."/>
            <person name="Jauniaux N."/>
            <person name="Joyet P."/>
            <person name="Kachouri R."/>
            <person name="Kerrest A."/>
            <person name="Koszul R."/>
            <person name="Lemaire M."/>
            <person name="Lesur I."/>
            <person name="Ma L."/>
            <person name="Muller H."/>
            <person name="Nicaud J.M."/>
            <person name="Nikolski M."/>
            <person name="Oztas S."/>
            <person name="Ozier-Kalogeropoulos O."/>
            <person name="Pellenz S."/>
            <person name="Potier S."/>
            <person name="Richard G.F."/>
            <person name="Straub M.L."/>
            <person name="Suleau A."/>
            <person name="Swennene D."/>
            <person name="Tekaia F."/>
            <person name="Wesolowski-Louvel M."/>
            <person name="Westhof E."/>
            <person name="Wirth B."/>
            <person name="Zeniou-Meyer M."/>
            <person name="Zivanovic I."/>
            <person name="Bolotin-Fukuhara M."/>
            <person name="Thierry A."/>
            <person name="Bouchier C."/>
            <person name="Caudron B."/>
            <person name="Scarpelli C."/>
            <person name="Gaillardin C."/>
            <person name="Weissenbach J."/>
            <person name="Wincker P."/>
            <person name="Souciet J.L."/>
        </authorList>
    </citation>
    <scope>NUCLEOTIDE SEQUENCE [LARGE SCALE GENOMIC DNA]</scope>
    <source>
        <strain evidence="4">ATCC 8585 / CBS 2359 / DSM 70799 / NBRC 1267 / NRRL Y-1140 / WM37</strain>
    </source>
</reference>
<dbReference type="Gene3D" id="3.80.10.10">
    <property type="entry name" value="Ribonuclease Inhibitor"/>
    <property type="match status" value="1"/>
</dbReference>
<dbReference type="eggNOG" id="ENOG502QYHN">
    <property type="taxonomic scope" value="Eukaryota"/>
</dbReference>
<evidence type="ECO:0000313" key="4">
    <source>
        <dbReference type="Proteomes" id="UP000000598"/>
    </source>
</evidence>
<dbReference type="FunCoup" id="Q6CNK5">
    <property type="interactions" value="148"/>
</dbReference>
<feature type="region of interest" description="Disordered" evidence="2">
    <location>
        <begin position="1133"/>
        <end position="1153"/>
    </location>
</feature>
<feature type="compositionally biased region" description="Polar residues" evidence="2">
    <location>
        <begin position="54"/>
        <end position="64"/>
    </location>
</feature>
<feature type="compositionally biased region" description="Polar residues" evidence="2">
    <location>
        <begin position="414"/>
        <end position="425"/>
    </location>
</feature>
<feature type="compositionally biased region" description="Polar residues" evidence="2">
    <location>
        <begin position="213"/>
        <end position="225"/>
    </location>
</feature>
<feature type="compositionally biased region" description="Low complexity" evidence="2">
    <location>
        <begin position="176"/>
        <end position="189"/>
    </location>
</feature>
<dbReference type="PaxDb" id="284590-Q6CNK5"/>
<dbReference type="PANTHER" id="PTHR24111">
    <property type="entry name" value="LEUCINE-RICH REPEAT-CONTAINING PROTEIN 34"/>
    <property type="match status" value="1"/>
</dbReference>
<evidence type="ECO:0000313" key="3">
    <source>
        <dbReference type="EMBL" id="CAG99571.1"/>
    </source>
</evidence>
<name>Q6CNK5_KLULA</name>
<dbReference type="SUPFAM" id="SSF52047">
    <property type="entry name" value="RNI-like"/>
    <property type="match status" value="1"/>
</dbReference>
<sequence length="1264" mass="138053">MGKDDSCGLDVGWLIRNRCSDHDHGSKSSKKSKSGGGAMAAALASSDSHGARTGTPSPISSTVKISDLDAKNPDVTTHVEVIGPNRIVKQRRNSSVDPNSAIDMSGINGYDHKMGHGKTPQKQTSSYLESAPLRRTQSASLPEMTHKRKSGFFKNLFKRKSSSSNAESASPPPGSPSLKPVSSSSSSNSTIRLDTNGEAGSHYSHHEGRARSKSVSSASLRNANQQRLAQNEGLNDLHVETKFEPSVSRVAEGVPLERVQTESQASQQDLDPRLEEFIKYYKEHGCNGFSSQQNGAAKKVTKEPNAIFSLDSTLVGSSKNGNSNGKVHLDKKGRPIPPHPPRSRLPPALKVRYEPVPSSSRPDSSHTPLSGASKFGSFLKRVTSHTDDSFVSSRRMSSASSSISLPRDADESSVDSSEGTINTSVVPGLENLKPLKRVAFAANTYFNDPPQQICSRNPRKGEVEVKADGSVVIHRLTPEEKREILEKSSCGIVVGGTGQLKLINQDAPATSPDQNEGAALKLHAEDDHASQRRHIELAAAEAAAEARAKDAPLDLQRTVTNNEEEVGVNNTLEKVTIDKPMTSRRKGSSTSLASMISSDSALVPSEDENELLPPRNIKIPHDVVYTRCCHLREILPIPATMKQLKKGSTEPIPFLQLRNPKPSKVEVLSFSDFLSIAPVLCLSLDGVSLSVEMLRIILSSITYKDKFEKLSLRNTPVDHDGWKVLSYFVSKCKSLNSLDVTMIPGLALNVQKPSKSSNGSTVPRMVCNMENRSDMNWSLLSAAVAAKGGLEEMIVSGAFMNQVQLQNFIDIAWTKTLRLGLAYNNLTLEQCQCLATWMTNSKIQGVDVGYNDLNGKLGPFISAVIEKTKKGKNVFKFLSLNSTNLSVPKGAKSEDNEVLSLLNGLCYCDSLKFLDLSNNPGLFPYGMRTLTAILPVFVSLLRLHLDNNNLSTTAVMQFAEVLPMCQRINYISLLGTNLNIISASALAAAVKNSKTIITMDIDYAHVPDRIKEKISVYSMRNTQRELEQINKSGGDDGHEKLKSLQEELGRLLTEDSSTRSDYDTLVSNFLERIQTVRAKLHAAIEELFKLRLNGELSTEGKETLIKFCFIDASFEKGLKLLAKKSLRSAGYHSHNAATSNDRESPSPLTSQSATALTYPKKLNTLLSSSKYASSGHSALLPFHQPSVESYEPADDEVALTYTSGEVQNEAKEQLKEEGDVLRKSRGLMNELQSTANKRGQELNTDILRRVGERFDSEHISKTPF</sequence>
<feature type="compositionally biased region" description="Pro residues" evidence="2">
    <location>
        <begin position="335"/>
        <end position="344"/>
    </location>
</feature>
<keyword evidence="1" id="KW-0677">Repeat</keyword>
<dbReference type="Proteomes" id="UP000000598">
    <property type="component" value="Chromosome E"/>
</dbReference>
<dbReference type="InterPro" id="IPR032675">
    <property type="entry name" value="LRR_dom_sf"/>
</dbReference>
<feature type="region of interest" description="Disordered" evidence="2">
    <location>
        <begin position="386"/>
        <end position="425"/>
    </location>
</feature>
<feature type="region of interest" description="Disordered" evidence="2">
    <location>
        <begin position="81"/>
        <end position="225"/>
    </location>
</feature>
<feature type="compositionally biased region" description="Polar residues" evidence="2">
    <location>
        <begin position="357"/>
        <end position="370"/>
    </location>
</feature>
<dbReference type="KEGG" id="kla:KLLA0_E11815g"/>
<feature type="region of interest" description="Disordered" evidence="2">
    <location>
        <begin position="312"/>
        <end position="373"/>
    </location>
</feature>
<accession>Q6CNK5</accession>
<dbReference type="InParanoid" id="Q6CNK5"/>
<evidence type="ECO:0000256" key="2">
    <source>
        <dbReference type="SAM" id="MobiDB-lite"/>
    </source>
</evidence>
<feature type="region of interest" description="Disordered" evidence="2">
    <location>
        <begin position="578"/>
        <end position="613"/>
    </location>
</feature>
<dbReference type="HOGENOM" id="CLU_004492_1_0_1"/>
<gene>
    <name evidence="3" type="ORF">KLLA0_E11815g</name>
</gene>
<feature type="compositionally biased region" description="Basic residues" evidence="2">
    <location>
        <begin position="146"/>
        <end position="161"/>
    </location>
</feature>
<feature type="compositionally biased region" description="Low complexity" evidence="2">
    <location>
        <begin position="39"/>
        <end position="48"/>
    </location>
</feature>
<proteinExistence type="predicted"/>
<dbReference type="EMBL" id="CR382125">
    <property type="protein sequence ID" value="CAG99571.1"/>
    <property type="molecule type" value="Genomic_DNA"/>
</dbReference>
<feature type="compositionally biased region" description="Polar residues" evidence="2">
    <location>
        <begin position="588"/>
        <end position="600"/>
    </location>
</feature>
<dbReference type="InterPro" id="IPR052201">
    <property type="entry name" value="LRR-containing_regulator"/>
</dbReference>
<dbReference type="PANTHER" id="PTHR24111:SF0">
    <property type="entry name" value="LEUCINE-RICH REPEAT-CONTAINING PROTEIN"/>
    <property type="match status" value="1"/>
</dbReference>
<organism evidence="3 4">
    <name type="scientific">Kluyveromyces lactis (strain ATCC 8585 / CBS 2359 / DSM 70799 / NBRC 1267 / NRRL Y-1140 / WM37)</name>
    <name type="common">Yeast</name>
    <name type="synonym">Candida sphaerica</name>
    <dbReference type="NCBI Taxonomy" id="284590"/>
    <lineage>
        <taxon>Eukaryota</taxon>
        <taxon>Fungi</taxon>
        <taxon>Dikarya</taxon>
        <taxon>Ascomycota</taxon>
        <taxon>Saccharomycotina</taxon>
        <taxon>Saccharomycetes</taxon>
        <taxon>Saccharomycetales</taxon>
        <taxon>Saccharomycetaceae</taxon>
        <taxon>Kluyveromyces</taxon>
    </lineage>
</organism>
<feature type="compositionally biased region" description="Low complexity" evidence="2">
    <location>
        <begin position="389"/>
        <end position="406"/>
    </location>
</feature>
<feature type="region of interest" description="Disordered" evidence="2">
    <location>
        <begin position="18"/>
        <end position="66"/>
    </location>
</feature>